<dbReference type="InterPro" id="IPR001753">
    <property type="entry name" value="Enoyl-CoA_hydra/iso"/>
</dbReference>
<evidence type="ECO:0000256" key="3">
    <source>
        <dbReference type="RuleBase" id="RU003707"/>
    </source>
</evidence>
<protein>
    <submittedName>
        <fullName evidence="4">Enoyl-CoA hydratase</fullName>
        <ecNumber evidence="4">4.2.1.17</ecNumber>
    </submittedName>
</protein>
<dbReference type="InterPro" id="IPR018376">
    <property type="entry name" value="Enoyl-CoA_hyd/isom_CS"/>
</dbReference>
<gene>
    <name evidence="4" type="ORF">HYPDE_30808</name>
</gene>
<keyword evidence="5" id="KW-1185">Reference proteome</keyword>
<dbReference type="Pfam" id="PF00378">
    <property type="entry name" value="ECH_1"/>
    <property type="match status" value="1"/>
</dbReference>
<dbReference type="KEGG" id="hdt:HYPDE_30808"/>
<dbReference type="AlphaFoldDB" id="N0BBC1"/>
<dbReference type="HOGENOM" id="CLU_009834_7_3_5"/>
<reference evidence="4 5" key="1">
    <citation type="journal article" date="2013" name="Genome Announc.">
        <title>Genome sequences for three denitrifying bacterial strains isolated from a uranium- and nitrate-contaminated subsurface environment.</title>
        <authorList>
            <person name="Venkatramanan R."/>
            <person name="Prakash O."/>
            <person name="Woyke T."/>
            <person name="Chain P."/>
            <person name="Goodwin L.A."/>
            <person name="Watson D."/>
            <person name="Brooks S."/>
            <person name="Kostka J.E."/>
            <person name="Green S.J."/>
        </authorList>
    </citation>
    <scope>NUCLEOTIDE SEQUENCE [LARGE SCALE GENOMIC DNA]</scope>
    <source>
        <strain evidence="4 5">1NES1</strain>
    </source>
</reference>
<evidence type="ECO:0000313" key="4">
    <source>
        <dbReference type="EMBL" id="AGK57836.1"/>
    </source>
</evidence>
<dbReference type="NCBIfam" id="NF004781">
    <property type="entry name" value="PRK06127.1"/>
    <property type="match status" value="1"/>
</dbReference>
<dbReference type="CDD" id="cd06558">
    <property type="entry name" value="crotonase-like"/>
    <property type="match status" value="1"/>
</dbReference>
<organism evidence="4 5">
    <name type="scientific">Hyphomicrobium denitrificans 1NES1</name>
    <dbReference type="NCBI Taxonomy" id="670307"/>
    <lineage>
        <taxon>Bacteria</taxon>
        <taxon>Pseudomonadati</taxon>
        <taxon>Pseudomonadota</taxon>
        <taxon>Alphaproteobacteria</taxon>
        <taxon>Hyphomicrobiales</taxon>
        <taxon>Hyphomicrobiaceae</taxon>
        <taxon>Hyphomicrobium</taxon>
    </lineage>
</organism>
<proteinExistence type="inferred from homology"/>
<comment type="similarity">
    <text evidence="1 3">Belongs to the enoyl-CoA hydratase/isomerase family.</text>
</comment>
<dbReference type="EMBL" id="CP005587">
    <property type="protein sequence ID" value="AGK57836.1"/>
    <property type="molecule type" value="Genomic_DNA"/>
</dbReference>
<dbReference type="InterPro" id="IPR014748">
    <property type="entry name" value="Enoyl-CoA_hydra_C"/>
</dbReference>
<dbReference type="RefSeq" id="WP_015597869.1">
    <property type="nucleotide sequence ID" value="NC_021172.1"/>
</dbReference>
<dbReference type="EC" id="4.2.1.17" evidence="4"/>
<dbReference type="GO" id="GO:0004300">
    <property type="term" value="F:enoyl-CoA hydratase activity"/>
    <property type="evidence" value="ECO:0007669"/>
    <property type="project" value="UniProtKB-EC"/>
</dbReference>
<dbReference type="SUPFAM" id="SSF52096">
    <property type="entry name" value="ClpP/crotonase"/>
    <property type="match status" value="1"/>
</dbReference>
<dbReference type="PANTHER" id="PTHR11941:SF54">
    <property type="entry name" value="ENOYL-COA HYDRATASE, MITOCHONDRIAL"/>
    <property type="match status" value="1"/>
</dbReference>
<keyword evidence="2 4" id="KW-0456">Lyase</keyword>
<dbReference type="InterPro" id="IPR029045">
    <property type="entry name" value="ClpP/crotonase-like_dom_sf"/>
</dbReference>
<name>N0BBC1_9HYPH</name>
<evidence type="ECO:0000256" key="1">
    <source>
        <dbReference type="ARBA" id="ARBA00005254"/>
    </source>
</evidence>
<sequence>MATTTERTAGMAEIEGDGPALRYAKDGAIAWVTADNPSRMNALTGAMWGALPAAIGRAVADDEVRVVVLRGAGDKAFSAGADISEFESGRTGDAAKVYDALNDAAFNALTDCQKPTIAMIQGFCLGGGLGLALCCDIRIADESSQFAIPAAKLGIGYNARWVRPILAAVPADRAKQLLFTGRRFRSADAETMGLVTQLVPKAEIEVTVRALAQEIAENAPLSVAAAKRVIDEISRRPEHPDMSKLDAAVEACFASEDYAEGRRAFLEKRKPEFKGK</sequence>
<dbReference type="Gene3D" id="1.10.12.10">
    <property type="entry name" value="Lyase 2-enoyl-coa Hydratase, Chain A, domain 2"/>
    <property type="match status" value="1"/>
</dbReference>
<accession>N0BBC1</accession>
<dbReference type="Gene3D" id="3.90.226.10">
    <property type="entry name" value="2-enoyl-CoA Hydratase, Chain A, domain 1"/>
    <property type="match status" value="1"/>
</dbReference>
<dbReference type="PANTHER" id="PTHR11941">
    <property type="entry name" value="ENOYL-COA HYDRATASE-RELATED"/>
    <property type="match status" value="1"/>
</dbReference>
<dbReference type="PROSITE" id="PS00166">
    <property type="entry name" value="ENOYL_COA_HYDRATASE"/>
    <property type="match status" value="1"/>
</dbReference>
<dbReference type="Proteomes" id="UP000005952">
    <property type="component" value="Chromosome"/>
</dbReference>
<evidence type="ECO:0000256" key="2">
    <source>
        <dbReference type="ARBA" id="ARBA00023239"/>
    </source>
</evidence>
<dbReference type="GO" id="GO:0006635">
    <property type="term" value="P:fatty acid beta-oxidation"/>
    <property type="evidence" value="ECO:0007669"/>
    <property type="project" value="TreeGrafter"/>
</dbReference>
<dbReference type="eggNOG" id="COG1024">
    <property type="taxonomic scope" value="Bacteria"/>
</dbReference>
<evidence type="ECO:0000313" key="5">
    <source>
        <dbReference type="Proteomes" id="UP000005952"/>
    </source>
</evidence>
<dbReference type="STRING" id="670307.HYPDE_30808"/>